<accession>A0A7Z2VJQ8</accession>
<evidence type="ECO:0000256" key="2">
    <source>
        <dbReference type="ARBA" id="ARBA00022793"/>
    </source>
</evidence>
<dbReference type="GO" id="GO:0042732">
    <property type="term" value="P:D-xylose metabolic process"/>
    <property type="evidence" value="ECO:0007669"/>
    <property type="project" value="InterPro"/>
</dbReference>
<dbReference type="EMBL" id="CP051680">
    <property type="protein sequence ID" value="QJD84235.1"/>
    <property type="molecule type" value="Genomic_DNA"/>
</dbReference>
<keyword evidence="4" id="KW-0456">Lyase</keyword>
<proteinExistence type="predicted"/>
<feature type="domain" description="NAD-dependent epimerase/dehydratase" evidence="5">
    <location>
        <begin position="28"/>
        <end position="278"/>
    </location>
</feature>
<dbReference type="AlphaFoldDB" id="A0A7Z2VJQ8"/>
<dbReference type="GO" id="GO:0048040">
    <property type="term" value="F:UDP-glucuronate decarboxylase activity"/>
    <property type="evidence" value="ECO:0007669"/>
    <property type="project" value="TreeGrafter"/>
</dbReference>
<dbReference type="SUPFAM" id="SSF51735">
    <property type="entry name" value="NAD(P)-binding Rossmann-fold domains"/>
    <property type="match status" value="1"/>
</dbReference>
<evidence type="ECO:0000256" key="1">
    <source>
        <dbReference type="ARBA" id="ARBA00001911"/>
    </source>
</evidence>
<reference evidence="6 7" key="1">
    <citation type="submission" date="2020-04" db="EMBL/GenBank/DDBJ databases">
        <title>Genome sequencing of novel species.</title>
        <authorList>
            <person name="Heo J."/>
            <person name="Kim S.-J."/>
            <person name="Kim J.-S."/>
            <person name="Hong S.-B."/>
            <person name="Kwon S.-W."/>
        </authorList>
    </citation>
    <scope>NUCLEOTIDE SEQUENCE [LARGE SCALE GENOMIC DNA]</scope>
    <source>
        <strain evidence="6 7">MFER-1</strain>
    </source>
</reference>
<dbReference type="Pfam" id="PF01370">
    <property type="entry name" value="Epimerase"/>
    <property type="match status" value="1"/>
</dbReference>
<dbReference type="PANTHER" id="PTHR43078:SF7">
    <property type="entry name" value="UDP-GLUCURONATE DECARBOXYLASE"/>
    <property type="match status" value="1"/>
</dbReference>
<dbReference type="GO" id="GO:0005737">
    <property type="term" value="C:cytoplasm"/>
    <property type="evidence" value="ECO:0007669"/>
    <property type="project" value="TreeGrafter"/>
</dbReference>
<protein>
    <submittedName>
        <fullName evidence="6">NAD-dependent epimerase/dehydratase family protein</fullName>
    </submittedName>
</protein>
<dbReference type="PANTHER" id="PTHR43078">
    <property type="entry name" value="UDP-GLUCURONIC ACID DECARBOXYLASE-RELATED"/>
    <property type="match status" value="1"/>
</dbReference>
<dbReference type="InterPro" id="IPR001509">
    <property type="entry name" value="Epimerase_deHydtase"/>
</dbReference>
<evidence type="ECO:0000256" key="3">
    <source>
        <dbReference type="ARBA" id="ARBA00023027"/>
    </source>
</evidence>
<dbReference type="RefSeq" id="WP_169280519.1">
    <property type="nucleotide sequence ID" value="NZ_CP051680.1"/>
</dbReference>
<sequence length="357" mass="39846">MMNEIVRLDFKAILNHPLPWERFAGKTVLVTGAGGFLSAYMVETLLRLNQEALSDSEPVHVIALVRNEEAARIRFSAYRNDPRLEYLVQDVCEPIELNPKREIHYVIHAASQASPKLFGSDPVGTLSANVLGTANLLRLAADNPIDSFLYFSSSEVYGELNPSLIPNKELDYGYLDPTSVRSCYAESKRMGETMCVAWHRQFGVPVKIVRPYHTYGPGMRLDDGRVFADFVRNVVERRDIVMRSDGTDTRAFCYISDATIGFFTVMLLGGIAEAYNVGNPDCEVSIALLADKMTRLFPETGLSVVREPRPDISYMQSPVHRSCPDIAKVSRLGWKPAIGIEDGFRRTVLSFGGERGL</sequence>
<dbReference type="Proteomes" id="UP000502248">
    <property type="component" value="Chromosome"/>
</dbReference>
<name>A0A7Z2VJQ8_9BACL</name>
<evidence type="ECO:0000313" key="7">
    <source>
        <dbReference type="Proteomes" id="UP000502248"/>
    </source>
</evidence>
<evidence type="ECO:0000259" key="5">
    <source>
        <dbReference type="Pfam" id="PF01370"/>
    </source>
</evidence>
<comment type="cofactor">
    <cofactor evidence="1">
        <name>NAD(+)</name>
        <dbReference type="ChEBI" id="CHEBI:57540"/>
    </cofactor>
</comment>
<dbReference type="InterPro" id="IPR036291">
    <property type="entry name" value="NAD(P)-bd_dom_sf"/>
</dbReference>
<organism evidence="6 7">
    <name type="scientific">Cohnella herbarum</name>
    <dbReference type="NCBI Taxonomy" id="2728023"/>
    <lineage>
        <taxon>Bacteria</taxon>
        <taxon>Bacillati</taxon>
        <taxon>Bacillota</taxon>
        <taxon>Bacilli</taxon>
        <taxon>Bacillales</taxon>
        <taxon>Paenibacillaceae</taxon>
        <taxon>Cohnella</taxon>
    </lineage>
</organism>
<keyword evidence="7" id="KW-1185">Reference proteome</keyword>
<dbReference type="Gene3D" id="3.40.50.720">
    <property type="entry name" value="NAD(P)-binding Rossmann-like Domain"/>
    <property type="match status" value="1"/>
</dbReference>
<evidence type="ECO:0000313" key="6">
    <source>
        <dbReference type="EMBL" id="QJD84235.1"/>
    </source>
</evidence>
<keyword evidence="2" id="KW-0210">Decarboxylase</keyword>
<dbReference type="GO" id="GO:0070403">
    <property type="term" value="F:NAD+ binding"/>
    <property type="evidence" value="ECO:0007669"/>
    <property type="project" value="InterPro"/>
</dbReference>
<dbReference type="KEGG" id="cheb:HH215_14250"/>
<keyword evidence="3" id="KW-0520">NAD</keyword>
<dbReference type="InterPro" id="IPR044516">
    <property type="entry name" value="UXS-like"/>
</dbReference>
<gene>
    <name evidence="6" type="ORF">HH215_14250</name>
</gene>
<evidence type="ECO:0000256" key="4">
    <source>
        <dbReference type="ARBA" id="ARBA00023239"/>
    </source>
</evidence>